<dbReference type="PANTHER" id="PTHR43133">
    <property type="entry name" value="RNA POLYMERASE ECF-TYPE SIGMA FACTO"/>
    <property type="match status" value="1"/>
</dbReference>
<organism evidence="8 9">
    <name type="scientific">Thalassospira indica</name>
    <dbReference type="NCBI Taxonomy" id="1891279"/>
    <lineage>
        <taxon>Bacteria</taxon>
        <taxon>Pseudomonadati</taxon>
        <taxon>Pseudomonadota</taxon>
        <taxon>Alphaproteobacteria</taxon>
        <taxon>Rhodospirillales</taxon>
        <taxon>Thalassospiraceae</taxon>
        <taxon>Thalassospira</taxon>
    </lineage>
</organism>
<evidence type="ECO:0000313" key="8">
    <source>
        <dbReference type="EMBL" id="AXO16800.1"/>
    </source>
</evidence>
<dbReference type="PANTHER" id="PTHR43133:SF58">
    <property type="entry name" value="ECF RNA POLYMERASE SIGMA FACTOR SIGD"/>
    <property type="match status" value="1"/>
</dbReference>
<dbReference type="InterPro" id="IPR039425">
    <property type="entry name" value="RNA_pol_sigma-70-like"/>
</dbReference>
<keyword evidence="9" id="KW-1185">Reference proteome</keyword>
<name>A0ABM6Y458_9PROT</name>
<dbReference type="InterPro" id="IPR036388">
    <property type="entry name" value="WH-like_DNA-bd_sf"/>
</dbReference>
<reference evidence="8 9" key="1">
    <citation type="submission" date="2018-08" db="EMBL/GenBank/DDBJ databases">
        <title>Complete genome sequence of type strain Thalassospira indica MCCC 1A01103T, isolated from isolated from deep seawater of the Indian Ocean.</title>
        <authorList>
            <person name="Liu Y."/>
        </authorList>
    </citation>
    <scope>NUCLEOTIDE SEQUENCE [LARGE SCALE GENOMIC DNA]</scope>
    <source>
        <strain evidence="8 9">PB8BT</strain>
    </source>
</reference>
<evidence type="ECO:0000259" key="6">
    <source>
        <dbReference type="Pfam" id="PF04542"/>
    </source>
</evidence>
<feature type="domain" description="RNA polymerase sigma factor 70 region 4 type 2" evidence="7">
    <location>
        <begin position="119"/>
        <end position="165"/>
    </location>
</feature>
<evidence type="ECO:0000256" key="4">
    <source>
        <dbReference type="ARBA" id="ARBA00023125"/>
    </source>
</evidence>
<evidence type="ECO:0000256" key="3">
    <source>
        <dbReference type="ARBA" id="ARBA00023082"/>
    </source>
</evidence>
<dbReference type="InterPro" id="IPR014284">
    <property type="entry name" value="RNA_pol_sigma-70_dom"/>
</dbReference>
<dbReference type="InterPro" id="IPR013324">
    <property type="entry name" value="RNA_pol_sigma_r3/r4-like"/>
</dbReference>
<evidence type="ECO:0000256" key="2">
    <source>
        <dbReference type="ARBA" id="ARBA00023015"/>
    </source>
</evidence>
<dbReference type="InterPro" id="IPR007627">
    <property type="entry name" value="RNA_pol_sigma70_r2"/>
</dbReference>
<dbReference type="Proteomes" id="UP000256971">
    <property type="component" value="Chromosome"/>
</dbReference>
<comment type="similarity">
    <text evidence="1">Belongs to the sigma-70 factor family. ECF subfamily.</text>
</comment>
<dbReference type="Pfam" id="PF08281">
    <property type="entry name" value="Sigma70_r4_2"/>
    <property type="match status" value="1"/>
</dbReference>
<dbReference type="Gene3D" id="1.10.1740.10">
    <property type="match status" value="1"/>
</dbReference>
<evidence type="ECO:0000313" key="9">
    <source>
        <dbReference type="Proteomes" id="UP000256971"/>
    </source>
</evidence>
<keyword evidence="2" id="KW-0805">Transcription regulation</keyword>
<dbReference type="NCBIfam" id="TIGR02937">
    <property type="entry name" value="sigma70-ECF"/>
    <property type="match status" value="1"/>
</dbReference>
<dbReference type="RefSeq" id="WP_064790547.1">
    <property type="nucleotide sequence ID" value="NZ_CP031555.1"/>
</dbReference>
<keyword evidence="4" id="KW-0238">DNA-binding</keyword>
<dbReference type="SUPFAM" id="SSF88659">
    <property type="entry name" value="Sigma3 and sigma4 domains of RNA polymerase sigma factors"/>
    <property type="match status" value="1"/>
</dbReference>
<dbReference type="Gene3D" id="1.10.10.10">
    <property type="entry name" value="Winged helix-like DNA-binding domain superfamily/Winged helix DNA-binding domain"/>
    <property type="match status" value="1"/>
</dbReference>
<gene>
    <name evidence="8" type="ORF">DY252_08865</name>
</gene>
<keyword evidence="5" id="KW-0804">Transcription</keyword>
<evidence type="ECO:0000256" key="5">
    <source>
        <dbReference type="ARBA" id="ARBA00023163"/>
    </source>
</evidence>
<dbReference type="InterPro" id="IPR013249">
    <property type="entry name" value="RNA_pol_sigma70_r4_t2"/>
</dbReference>
<proteinExistence type="inferred from homology"/>
<evidence type="ECO:0000259" key="7">
    <source>
        <dbReference type="Pfam" id="PF08281"/>
    </source>
</evidence>
<dbReference type="EMBL" id="CP031555">
    <property type="protein sequence ID" value="AXO16800.1"/>
    <property type="molecule type" value="Genomic_DNA"/>
</dbReference>
<protein>
    <submittedName>
        <fullName evidence="8">Sigma-70 family RNA polymerase sigma factor</fullName>
    </submittedName>
</protein>
<dbReference type="SUPFAM" id="SSF88946">
    <property type="entry name" value="Sigma2 domain of RNA polymerase sigma factors"/>
    <property type="match status" value="1"/>
</dbReference>
<dbReference type="InterPro" id="IPR013325">
    <property type="entry name" value="RNA_pol_sigma_r2"/>
</dbReference>
<dbReference type="Pfam" id="PF04542">
    <property type="entry name" value="Sigma70_r2"/>
    <property type="match status" value="1"/>
</dbReference>
<accession>A0ABM6Y458</accession>
<sequence length="172" mass="19536">MLAERRGDTGAYSNLLDEIARSLRRTIPGKLIRMGIDPQETEDIIQEILIGLHNKRHTWDSNRPFKPWLAGIVRYKLTDAVRRLFQEKAKHADIEIEELTEMIGTTPDPSKAIDAERNLAKLPPQQHEVVKALVLEGQSVRATAEKLDRSEAAVRVTFSRALSRLFTISRSD</sequence>
<feature type="domain" description="RNA polymerase sigma-70 region 2" evidence="6">
    <location>
        <begin position="21"/>
        <end position="83"/>
    </location>
</feature>
<keyword evidence="3" id="KW-0731">Sigma factor</keyword>
<evidence type="ECO:0000256" key="1">
    <source>
        <dbReference type="ARBA" id="ARBA00010641"/>
    </source>
</evidence>